<dbReference type="EMBL" id="MRUL01000022">
    <property type="protein sequence ID" value="OON37030.1"/>
    <property type="molecule type" value="Genomic_DNA"/>
</dbReference>
<keyword evidence="4" id="KW-1185">Reference proteome</keyword>
<dbReference type="InterPro" id="IPR016163">
    <property type="entry name" value="Ald_DH_C"/>
</dbReference>
<evidence type="ECO:0000256" key="1">
    <source>
        <dbReference type="ARBA" id="ARBA00023002"/>
    </source>
</evidence>
<name>A0A1S8YD96_9GAMM</name>
<protein>
    <submittedName>
        <fullName evidence="3">Aldehyde dehydrogenase (NADP(+))</fullName>
    </submittedName>
</protein>
<organism evidence="3 4">
    <name type="scientific">Izhakiella australiensis</name>
    <dbReference type="NCBI Taxonomy" id="1926881"/>
    <lineage>
        <taxon>Bacteria</taxon>
        <taxon>Pseudomonadati</taxon>
        <taxon>Pseudomonadota</taxon>
        <taxon>Gammaproteobacteria</taxon>
        <taxon>Enterobacterales</taxon>
        <taxon>Erwiniaceae</taxon>
        <taxon>Izhakiella</taxon>
    </lineage>
</organism>
<dbReference type="PANTHER" id="PTHR43353:SF3">
    <property type="entry name" value="ALDEHYDE DEHYDROGENASE-RELATED"/>
    <property type="match status" value="1"/>
</dbReference>
<dbReference type="InterPro" id="IPR015590">
    <property type="entry name" value="Aldehyde_DH_dom"/>
</dbReference>
<dbReference type="Proteomes" id="UP000190667">
    <property type="component" value="Unassembled WGS sequence"/>
</dbReference>
<gene>
    <name evidence="3" type="ORF">BTJ39_20745</name>
</gene>
<dbReference type="InterPro" id="IPR016161">
    <property type="entry name" value="Ald_DH/histidinol_DH"/>
</dbReference>
<dbReference type="STRING" id="1926881.BTJ39_20745"/>
<evidence type="ECO:0000313" key="3">
    <source>
        <dbReference type="EMBL" id="OON37030.1"/>
    </source>
</evidence>
<dbReference type="Gene3D" id="3.40.309.10">
    <property type="entry name" value="Aldehyde Dehydrogenase, Chain A, domain 2"/>
    <property type="match status" value="1"/>
</dbReference>
<dbReference type="SUPFAM" id="SSF53720">
    <property type="entry name" value="ALDH-like"/>
    <property type="match status" value="1"/>
</dbReference>
<dbReference type="GO" id="GO:0016620">
    <property type="term" value="F:oxidoreductase activity, acting on the aldehyde or oxo group of donors, NAD or NADP as acceptor"/>
    <property type="evidence" value="ECO:0007669"/>
    <property type="project" value="InterPro"/>
</dbReference>
<dbReference type="Pfam" id="PF00171">
    <property type="entry name" value="Aldedh"/>
    <property type="match status" value="1"/>
</dbReference>
<sequence length="526" mass="56119">MNLTGQNFIHGERSGESREMLVSYDAHSGEALPWSFHQASSEEAAAACVAAGQAFDAYQATPPHQRARFLDNIADELDALDDEFIRLVMRETALPEGRIRGERARTSGQMRLFASVLRRGDYLGARIDLALNDRKPLPRPDLRQMKRGVGPVAVFGASNFPLAFSTAGGDTAAALAAGCPVVMKAHSGHMATAECVALAISRAVSKSAMPAGVFNMIFGAGIGEVVVRHPAIQAVGFTGSLKGGRALCDMAAARPQPIPVFAEMSSINPMILLPDALQNRGEQIARELSESVVMGCGQFCTNPGIFIAIRSAAFSQFLQTMASYIAQSAPQTMLNKGVLSSYEKGLNQLHHHPALSHLAGAPQKGDQAYPQLFKAQASLLIDGDALLQEEVFGPVTIAIEVDDQQQLTQALGGLRGQLTATLIGEPEDLHHFSTLVPLLEQKAGRLLINGYPTGVEVSDAMVHGGPYPATSDARGTSVGTLAIDRFLRPVCYQNYPDALLPDPLKNANPLHITRLVNGAWSDAALE</sequence>
<dbReference type="Gene3D" id="3.40.605.10">
    <property type="entry name" value="Aldehyde Dehydrogenase, Chain A, domain 1"/>
    <property type="match status" value="1"/>
</dbReference>
<dbReference type="AlphaFoldDB" id="A0A1S8YD96"/>
<keyword evidence="1" id="KW-0560">Oxidoreductase</keyword>
<accession>A0A1S8YD96</accession>
<dbReference type="PANTHER" id="PTHR43353">
    <property type="entry name" value="SUCCINATE-SEMIALDEHYDE DEHYDROGENASE, MITOCHONDRIAL"/>
    <property type="match status" value="1"/>
</dbReference>
<feature type="domain" description="Aldehyde dehydrogenase" evidence="2">
    <location>
        <begin position="34"/>
        <end position="464"/>
    </location>
</feature>
<dbReference type="InterPro" id="IPR050740">
    <property type="entry name" value="Aldehyde_DH_Superfamily"/>
</dbReference>
<dbReference type="InterPro" id="IPR044151">
    <property type="entry name" value="ALDH_KGSADH"/>
</dbReference>
<dbReference type="CDD" id="cd07129">
    <property type="entry name" value="ALDH_KGSADH"/>
    <property type="match status" value="1"/>
</dbReference>
<reference evidence="3 4" key="1">
    <citation type="submission" date="2016-12" db="EMBL/GenBank/DDBJ databases">
        <title>Izhakiella australiana sp. nov. of genus Izhakiella isolated from Australian desert.</title>
        <authorList>
            <person name="Ji M."/>
        </authorList>
    </citation>
    <scope>NUCLEOTIDE SEQUENCE [LARGE SCALE GENOMIC DNA]</scope>
    <source>
        <strain evidence="3 4">D4N98</strain>
    </source>
</reference>
<proteinExistence type="predicted"/>
<dbReference type="OrthoDB" id="9770537at2"/>
<evidence type="ECO:0000259" key="2">
    <source>
        <dbReference type="Pfam" id="PF00171"/>
    </source>
</evidence>
<comment type="caution">
    <text evidence="3">The sequence shown here is derived from an EMBL/GenBank/DDBJ whole genome shotgun (WGS) entry which is preliminary data.</text>
</comment>
<evidence type="ECO:0000313" key="4">
    <source>
        <dbReference type="Proteomes" id="UP000190667"/>
    </source>
</evidence>
<dbReference type="InterPro" id="IPR016162">
    <property type="entry name" value="Ald_DH_N"/>
</dbReference>
<dbReference type="RefSeq" id="WP_078004629.1">
    <property type="nucleotide sequence ID" value="NZ_MRUL01000022.1"/>
</dbReference>